<gene>
    <name evidence="1" type="ORF">BpHYR1_019762</name>
</gene>
<sequence>MALNWFFCIGQHPTMSLVLVYPGNPPQASSVKGVKAFPVKFTHPPTFTSVHQCCFYYTVAYN</sequence>
<name>A0A3M7PQH5_BRAPC</name>
<dbReference type="EMBL" id="REGN01009497">
    <property type="protein sequence ID" value="RNA01041.1"/>
    <property type="molecule type" value="Genomic_DNA"/>
</dbReference>
<keyword evidence="2" id="KW-1185">Reference proteome</keyword>
<comment type="caution">
    <text evidence="1">The sequence shown here is derived from an EMBL/GenBank/DDBJ whole genome shotgun (WGS) entry which is preliminary data.</text>
</comment>
<accession>A0A3M7PQH5</accession>
<dbReference type="Proteomes" id="UP000276133">
    <property type="component" value="Unassembled WGS sequence"/>
</dbReference>
<dbReference type="AlphaFoldDB" id="A0A3M7PQH5"/>
<reference evidence="1 2" key="1">
    <citation type="journal article" date="2018" name="Sci. Rep.">
        <title>Genomic signatures of local adaptation to the degree of environmental predictability in rotifers.</title>
        <authorList>
            <person name="Franch-Gras L."/>
            <person name="Hahn C."/>
            <person name="Garcia-Roger E.M."/>
            <person name="Carmona M.J."/>
            <person name="Serra M."/>
            <person name="Gomez A."/>
        </authorList>
    </citation>
    <scope>NUCLEOTIDE SEQUENCE [LARGE SCALE GENOMIC DNA]</scope>
    <source>
        <strain evidence="1">HYR1</strain>
    </source>
</reference>
<evidence type="ECO:0000313" key="1">
    <source>
        <dbReference type="EMBL" id="RNA01041.1"/>
    </source>
</evidence>
<protein>
    <submittedName>
        <fullName evidence="1">Uncharacterized protein</fullName>
    </submittedName>
</protein>
<organism evidence="1 2">
    <name type="scientific">Brachionus plicatilis</name>
    <name type="common">Marine rotifer</name>
    <name type="synonym">Brachionus muelleri</name>
    <dbReference type="NCBI Taxonomy" id="10195"/>
    <lineage>
        <taxon>Eukaryota</taxon>
        <taxon>Metazoa</taxon>
        <taxon>Spiralia</taxon>
        <taxon>Gnathifera</taxon>
        <taxon>Rotifera</taxon>
        <taxon>Eurotatoria</taxon>
        <taxon>Monogononta</taxon>
        <taxon>Pseudotrocha</taxon>
        <taxon>Ploima</taxon>
        <taxon>Brachionidae</taxon>
        <taxon>Brachionus</taxon>
    </lineage>
</organism>
<proteinExistence type="predicted"/>
<evidence type="ECO:0000313" key="2">
    <source>
        <dbReference type="Proteomes" id="UP000276133"/>
    </source>
</evidence>